<dbReference type="InterPro" id="IPR034660">
    <property type="entry name" value="DinB/YfiT-like"/>
</dbReference>
<evidence type="ECO:0000313" key="2">
    <source>
        <dbReference type="EMBL" id="SBV30288.1"/>
    </source>
</evidence>
<protein>
    <submittedName>
        <fullName evidence="2">Mycothiol maleylpyruvate isomerase N-terminal domain-containing protein</fullName>
    </submittedName>
</protein>
<dbReference type="SUPFAM" id="SSF109854">
    <property type="entry name" value="DinB/YfiT-like putative metalloenzymes"/>
    <property type="match status" value="1"/>
</dbReference>
<dbReference type="GO" id="GO:0016853">
    <property type="term" value="F:isomerase activity"/>
    <property type="evidence" value="ECO:0007669"/>
    <property type="project" value="UniProtKB-KW"/>
</dbReference>
<dbReference type="EMBL" id="LT598496">
    <property type="protein sequence ID" value="SBV30288.1"/>
    <property type="molecule type" value="Genomic_DNA"/>
</dbReference>
<reference evidence="3" key="1">
    <citation type="submission" date="2016-06" db="EMBL/GenBank/DDBJ databases">
        <authorList>
            <person name="Varghese N."/>
        </authorList>
    </citation>
    <scope>NUCLEOTIDE SEQUENCE [LARGE SCALE GENOMIC DNA]</scope>
    <source>
        <strain evidence="3">DSM 45344</strain>
    </source>
</reference>
<keyword evidence="2" id="KW-0413">Isomerase</keyword>
<keyword evidence="3" id="KW-1185">Reference proteome</keyword>
<dbReference type="AlphaFoldDB" id="A0A1C3NCN1"/>
<dbReference type="PATRIC" id="fig|307121.4.peg.5989"/>
<accession>A0A1C3NCN1</accession>
<dbReference type="InterPro" id="IPR024344">
    <property type="entry name" value="MDMPI_metal-binding"/>
</dbReference>
<evidence type="ECO:0000259" key="1">
    <source>
        <dbReference type="Pfam" id="PF11716"/>
    </source>
</evidence>
<evidence type="ECO:0000313" key="3">
    <source>
        <dbReference type="Proteomes" id="UP000199393"/>
    </source>
</evidence>
<dbReference type="OrthoDB" id="3213216at2"/>
<organism evidence="2 3">
    <name type="scientific">Micromonospora krabiensis</name>
    <dbReference type="NCBI Taxonomy" id="307121"/>
    <lineage>
        <taxon>Bacteria</taxon>
        <taxon>Bacillati</taxon>
        <taxon>Actinomycetota</taxon>
        <taxon>Actinomycetes</taxon>
        <taxon>Micromonosporales</taxon>
        <taxon>Micromonosporaceae</taxon>
        <taxon>Micromonospora</taxon>
    </lineage>
</organism>
<proteinExistence type="predicted"/>
<dbReference type="RefSeq" id="WP_091596174.1">
    <property type="nucleotide sequence ID" value="NZ_JBHRWG010000002.1"/>
</dbReference>
<sequence length="212" mass="22125">MGPIRTAYLTAAHSAVRLLGDPAVAARWDAPSALAEFGVAGLAGHLASQVFQLQTVLAEPVPAGQPVGLLDHYAPARWIGASVDDEVNVGIRRVGEATAADGPAALVARTAAAVDELAQVLAAEPADRVVHLARGPWSLTLDDYLTTRLMEIAVHSDDLAVSVGVPTPDLPADVLDPVLSLLARLAVRRHGQPAVLRALTRAERAPEDITAF</sequence>
<dbReference type="STRING" id="307121.GA0070620_5883"/>
<dbReference type="Pfam" id="PF11716">
    <property type="entry name" value="MDMPI_N"/>
    <property type="match status" value="1"/>
</dbReference>
<feature type="domain" description="Mycothiol-dependent maleylpyruvate isomerase metal-binding" evidence="1">
    <location>
        <begin position="10"/>
        <end position="160"/>
    </location>
</feature>
<dbReference type="GO" id="GO:0046872">
    <property type="term" value="F:metal ion binding"/>
    <property type="evidence" value="ECO:0007669"/>
    <property type="project" value="InterPro"/>
</dbReference>
<dbReference type="Gene3D" id="1.20.120.450">
    <property type="entry name" value="dinb family like domain"/>
    <property type="match status" value="1"/>
</dbReference>
<gene>
    <name evidence="2" type="ORF">GA0070620_5883</name>
</gene>
<name>A0A1C3NCN1_9ACTN</name>
<keyword evidence="2" id="KW-0670">Pyruvate</keyword>
<dbReference type="Proteomes" id="UP000199393">
    <property type="component" value="Chromosome I"/>
</dbReference>